<gene>
    <name evidence="1" type="ORF">D9758_013760</name>
</gene>
<keyword evidence="2" id="KW-1185">Reference proteome</keyword>
<dbReference type="AlphaFoldDB" id="A0A8H5D4T6"/>
<evidence type="ECO:0000313" key="1">
    <source>
        <dbReference type="EMBL" id="KAF5353615.1"/>
    </source>
</evidence>
<name>A0A8H5D4T6_9AGAR</name>
<dbReference type="EMBL" id="JAACJM010000063">
    <property type="protein sequence ID" value="KAF5353615.1"/>
    <property type="molecule type" value="Genomic_DNA"/>
</dbReference>
<comment type="caution">
    <text evidence="1">The sequence shown here is derived from an EMBL/GenBank/DDBJ whole genome shotgun (WGS) entry which is preliminary data.</text>
</comment>
<sequence>MTQAPSTSKTSFKCVTFPQQLSKVIKGHSLHTTVATSKPSKVIFEAWIELCRKIRMLWLHNSLQYLQASPSFNDAAITRQTSSRTANPAVAHTPSW</sequence>
<reference evidence="1 2" key="1">
    <citation type="journal article" date="2020" name="ISME J.">
        <title>Uncovering the hidden diversity of litter-decomposition mechanisms in mushroom-forming fungi.</title>
        <authorList>
            <person name="Floudas D."/>
            <person name="Bentzer J."/>
            <person name="Ahren D."/>
            <person name="Johansson T."/>
            <person name="Persson P."/>
            <person name="Tunlid A."/>
        </authorList>
    </citation>
    <scope>NUCLEOTIDE SEQUENCE [LARGE SCALE GENOMIC DNA]</scope>
    <source>
        <strain evidence="1 2">CBS 291.85</strain>
    </source>
</reference>
<dbReference type="Proteomes" id="UP000559256">
    <property type="component" value="Unassembled WGS sequence"/>
</dbReference>
<protein>
    <submittedName>
        <fullName evidence="1">Uncharacterized protein</fullName>
    </submittedName>
</protein>
<accession>A0A8H5D4T6</accession>
<proteinExistence type="predicted"/>
<organism evidence="1 2">
    <name type="scientific">Tetrapyrgos nigripes</name>
    <dbReference type="NCBI Taxonomy" id="182062"/>
    <lineage>
        <taxon>Eukaryota</taxon>
        <taxon>Fungi</taxon>
        <taxon>Dikarya</taxon>
        <taxon>Basidiomycota</taxon>
        <taxon>Agaricomycotina</taxon>
        <taxon>Agaricomycetes</taxon>
        <taxon>Agaricomycetidae</taxon>
        <taxon>Agaricales</taxon>
        <taxon>Marasmiineae</taxon>
        <taxon>Marasmiaceae</taxon>
        <taxon>Tetrapyrgos</taxon>
    </lineage>
</organism>
<evidence type="ECO:0000313" key="2">
    <source>
        <dbReference type="Proteomes" id="UP000559256"/>
    </source>
</evidence>